<evidence type="ECO:0000313" key="1">
    <source>
        <dbReference type="EMBL" id="KAK3249793.1"/>
    </source>
</evidence>
<dbReference type="Proteomes" id="UP001190700">
    <property type="component" value="Unassembled WGS sequence"/>
</dbReference>
<dbReference type="EMBL" id="LGRX02027130">
    <property type="protein sequence ID" value="KAK3249793.1"/>
    <property type="molecule type" value="Genomic_DNA"/>
</dbReference>
<gene>
    <name evidence="1" type="ORF">CYMTET_40796</name>
</gene>
<dbReference type="InterPro" id="IPR012337">
    <property type="entry name" value="RNaseH-like_sf"/>
</dbReference>
<dbReference type="AlphaFoldDB" id="A0AAE0C7D8"/>
<comment type="caution">
    <text evidence="1">The sequence shown here is derived from an EMBL/GenBank/DDBJ whole genome shotgun (WGS) entry which is preliminary data.</text>
</comment>
<dbReference type="SUPFAM" id="SSF53098">
    <property type="entry name" value="Ribonuclease H-like"/>
    <property type="match status" value="1"/>
</dbReference>
<reference evidence="1 2" key="1">
    <citation type="journal article" date="2015" name="Genome Biol. Evol.">
        <title>Comparative Genomics of a Bacterivorous Green Alga Reveals Evolutionary Causalities and Consequences of Phago-Mixotrophic Mode of Nutrition.</title>
        <authorList>
            <person name="Burns J.A."/>
            <person name="Paasch A."/>
            <person name="Narechania A."/>
            <person name="Kim E."/>
        </authorList>
    </citation>
    <scope>NUCLEOTIDE SEQUENCE [LARGE SCALE GENOMIC DNA]</scope>
    <source>
        <strain evidence="1 2">PLY_AMNH</strain>
    </source>
</reference>
<protein>
    <submittedName>
        <fullName evidence="1">Uncharacterized protein</fullName>
    </submittedName>
</protein>
<proteinExistence type="predicted"/>
<accession>A0AAE0C7D8</accession>
<keyword evidence="2" id="KW-1185">Reference proteome</keyword>
<sequence>MGIGSYKQGDENVTKDSLVILEDNVKDFVHATVFDSASNIVSGWGCFDGHECNCHLMALCVLTYLESPGVKETFKKLRGMTTHFNHSVMIGRKLLHECQEVYSLTKSSPPQDNATRSGWKGARNQAKWFRENQEAVQLYDVEQPRKAATAVNNSDGSRYGDHKMTLLEWDIVKESLYFLEKTTEAIDLLQTTSSPTAGLVLPAVGGLINKIDPRSKVKYNGKTVKVENVDVQVAREALFEALTARYFVNLLDCKLEDFCVASFLDPRYKNLEFKNLEAWKWKSGFLNKSTIIGLLV</sequence>
<name>A0AAE0C7D8_9CHLO</name>
<evidence type="ECO:0000313" key="2">
    <source>
        <dbReference type="Proteomes" id="UP001190700"/>
    </source>
</evidence>
<organism evidence="1 2">
    <name type="scientific">Cymbomonas tetramitiformis</name>
    <dbReference type="NCBI Taxonomy" id="36881"/>
    <lineage>
        <taxon>Eukaryota</taxon>
        <taxon>Viridiplantae</taxon>
        <taxon>Chlorophyta</taxon>
        <taxon>Pyramimonadophyceae</taxon>
        <taxon>Pyramimonadales</taxon>
        <taxon>Pyramimonadaceae</taxon>
        <taxon>Cymbomonas</taxon>
    </lineage>
</organism>